<feature type="region of interest" description="Disordered" evidence="1">
    <location>
        <begin position="104"/>
        <end position="136"/>
    </location>
</feature>
<name>A0ABD2X7T5_9HYME</name>
<proteinExistence type="predicted"/>
<organism evidence="2 3">
    <name type="scientific">Trichogramma kaykai</name>
    <dbReference type="NCBI Taxonomy" id="54128"/>
    <lineage>
        <taxon>Eukaryota</taxon>
        <taxon>Metazoa</taxon>
        <taxon>Ecdysozoa</taxon>
        <taxon>Arthropoda</taxon>
        <taxon>Hexapoda</taxon>
        <taxon>Insecta</taxon>
        <taxon>Pterygota</taxon>
        <taxon>Neoptera</taxon>
        <taxon>Endopterygota</taxon>
        <taxon>Hymenoptera</taxon>
        <taxon>Apocrita</taxon>
        <taxon>Proctotrupomorpha</taxon>
        <taxon>Chalcidoidea</taxon>
        <taxon>Trichogrammatidae</taxon>
        <taxon>Trichogramma</taxon>
    </lineage>
</organism>
<evidence type="ECO:0000313" key="3">
    <source>
        <dbReference type="Proteomes" id="UP001627154"/>
    </source>
</evidence>
<dbReference type="AlphaFoldDB" id="A0ABD2X7T5"/>
<protein>
    <submittedName>
        <fullName evidence="2">Uncharacterized protein</fullName>
    </submittedName>
</protein>
<accession>A0ABD2X7T5</accession>
<comment type="caution">
    <text evidence="2">The sequence shown here is derived from an EMBL/GenBank/DDBJ whole genome shotgun (WGS) entry which is preliminary data.</text>
</comment>
<gene>
    <name evidence="2" type="ORF">TKK_005848</name>
</gene>
<feature type="compositionally biased region" description="Basic and acidic residues" evidence="1">
    <location>
        <begin position="108"/>
        <end position="129"/>
    </location>
</feature>
<dbReference type="EMBL" id="JBJJXI010000050">
    <property type="protein sequence ID" value="KAL3400691.1"/>
    <property type="molecule type" value="Genomic_DNA"/>
</dbReference>
<evidence type="ECO:0000256" key="1">
    <source>
        <dbReference type="SAM" id="MobiDB-lite"/>
    </source>
</evidence>
<sequence length="136" mass="15635">MPTSMHVILIHGHAIMQQFMIPIVLLSEEAQECNNKNIKEFKLRHSRKISRKATNFDTFHRLLCSSDPFITLSRELPKKKFLPLTAEMKSLLVLDGHSEEAVEDLVLDTDRSDENDTDSETKTSDSDKDSDMEEEE</sequence>
<keyword evidence="3" id="KW-1185">Reference proteome</keyword>
<dbReference type="Proteomes" id="UP001627154">
    <property type="component" value="Unassembled WGS sequence"/>
</dbReference>
<evidence type="ECO:0000313" key="2">
    <source>
        <dbReference type="EMBL" id="KAL3400691.1"/>
    </source>
</evidence>
<reference evidence="2 3" key="1">
    <citation type="journal article" date="2024" name="bioRxiv">
        <title>A reference genome for Trichogramma kaykai: A tiny desert-dwelling parasitoid wasp with competing sex-ratio distorters.</title>
        <authorList>
            <person name="Culotta J."/>
            <person name="Lindsey A.R."/>
        </authorList>
    </citation>
    <scope>NUCLEOTIDE SEQUENCE [LARGE SCALE GENOMIC DNA]</scope>
    <source>
        <strain evidence="2 3">KSX58</strain>
    </source>
</reference>